<evidence type="ECO:0000256" key="1">
    <source>
        <dbReference type="SAM" id="MobiDB-lite"/>
    </source>
</evidence>
<dbReference type="RefSeq" id="WP_050434140.1">
    <property type="nucleotide sequence ID" value="NZ_CP012159.1"/>
</dbReference>
<dbReference type="AlphaFoldDB" id="A0A0K1ENL7"/>
<evidence type="ECO:0000259" key="2">
    <source>
        <dbReference type="Pfam" id="PF06634"/>
    </source>
</evidence>
<proteinExistence type="predicted"/>
<feature type="compositionally biased region" description="Acidic residues" evidence="1">
    <location>
        <begin position="807"/>
        <end position="823"/>
    </location>
</feature>
<dbReference type="OrthoDB" id="3197274at2"/>
<accession>A0A0K1ENL7</accession>
<dbReference type="InterPro" id="IPR002052">
    <property type="entry name" value="DNA_methylase_N6_adenine_CS"/>
</dbReference>
<dbReference type="GO" id="GO:0003676">
    <property type="term" value="F:nucleic acid binding"/>
    <property type="evidence" value="ECO:0007669"/>
    <property type="project" value="InterPro"/>
</dbReference>
<dbReference type="InterPro" id="IPR029063">
    <property type="entry name" value="SAM-dependent_MTases_sf"/>
</dbReference>
<dbReference type="InterPro" id="IPR009537">
    <property type="entry name" value="DUF1156"/>
</dbReference>
<protein>
    <recommendedName>
        <fullName evidence="2">DUF1156 domain-containing protein</fullName>
    </recommendedName>
</protein>
<dbReference type="EMBL" id="CP012159">
    <property type="protein sequence ID" value="AKT42525.1"/>
    <property type="molecule type" value="Genomic_DNA"/>
</dbReference>
<gene>
    <name evidence="3" type="ORF">CMC5_067510</name>
</gene>
<evidence type="ECO:0000313" key="4">
    <source>
        <dbReference type="Proteomes" id="UP000067626"/>
    </source>
</evidence>
<dbReference type="GO" id="GO:0032259">
    <property type="term" value="P:methylation"/>
    <property type="evidence" value="ECO:0007669"/>
    <property type="project" value="InterPro"/>
</dbReference>
<dbReference type="REBASE" id="116689">
    <property type="entry name" value="M2.CcrC5ORF67480P"/>
</dbReference>
<dbReference type="Proteomes" id="UP000067626">
    <property type="component" value="Chromosome"/>
</dbReference>
<dbReference type="Gene3D" id="3.40.50.150">
    <property type="entry name" value="Vaccinia Virus protein VP39"/>
    <property type="match status" value="1"/>
</dbReference>
<dbReference type="KEGG" id="ccro:CMC5_067510"/>
<dbReference type="GO" id="GO:0008168">
    <property type="term" value="F:methyltransferase activity"/>
    <property type="evidence" value="ECO:0007669"/>
    <property type="project" value="InterPro"/>
</dbReference>
<feature type="domain" description="DUF1156" evidence="2">
    <location>
        <begin position="17"/>
        <end position="67"/>
    </location>
</feature>
<name>A0A0K1ENL7_CHOCO</name>
<dbReference type="STRING" id="52.CMC5_067510"/>
<sequence length="990" mass="108077">MSALNLHSPKRLIEVDLPIRRISEHARREKSIRHGHLSTLHLWWARRPLGACRAVLCASLWPAPTDGDCPPAFITEARRLVHAWATDNAGKSSPESFSRLVRIQKNPEILADAGELQRALLDFIADFANWDNSTDQAYLRTARALTASAHQALSGGSARPVVVDPFAGGGSIPLEALRVGADAFASDLNPIPVLLNRVLLEYVPKFGADLATELRRAASRLRERALADVRDVYPPESEGGVPAAYLWARTARCEGPGCGYLVPLQRSPLISGKAKPRSIVELRPDAKRLTFDCAVVELSASARVPDGTVKRGALCCPACGYTTPADRVRAQFKGRRSGARDAQLLAVVVSDPRTTGRRFRSPTPYDLDAVAIAQGRLNVLPAIDGLPAVPDEPLPYLRSIFNIHLLDATTWGDLFTARQALTLSTLARHCPEACEPIKDMELRQAVQTCVALLVDRCADYWSSLARWVGEFVANTFGRQALGIIWDFAEVYPFSDSSGNFDGALEWIVRVIEREALSQSPTGSAVAASATAHPLPDDSAALVFTDPPYYDAVPYADLSDFFFVWLKRSLRRVHPDLLAPRLTEKRGEIVQLAERNKDYAFKTREYFETEMRKAMADARRVLAPSGLGVVVFAHKTTVGWETQLQAMIDAGWILTASWPIDTERPGRLRANNAAALASSVHLVCRPRENPDGTAREGDVGSWREILAELPVRIHEWMPRLAAEGVVGADAIFACLGPALEVFSRYSHVEKASGERVLLREYLEQVWACVSREALATVLRDSDAGALEPDARVSVMMLWTLGGRGGDDGPPEEVAPDVDGDDEDEAGSKASGTGFVLEYDATRKIAQGLGARLDELQQVVEIKGDKARLLGAIERTGHLFGRTEGVPTAKKAAKKKQMTLFGDLDQAAEAQGWGEVGAPKAATTTLDRVHQAMLLFGSGRGEALKRFIVEEGVGKQPQFWKLAQSLSALYPGGTDEKRWVDGVLARKKGLGF</sequence>
<feature type="region of interest" description="Disordered" evidence="1">
    <location>
        <begin position="800"/>
        <end position="829"/>
    </location>
</feature>
<dbReference type="PATRIC" id="fig|52.7.peg.7413"/>
<organism evidence="3 4">
    <name type="scientific">Chondromyces crocatus</name>
    <dbReference type="NCBI Taxonomy" id="52"/>
    <lineage>
        <taxon>Bacteria</taxon>
        <taxon>Pseudomonadati</taxon>
        <taxon>Myxococcota</taxon>
        <taxon>Polyangia</taxon>
        <taxon>Polyangiales</taxon>
        <taxon>Polyangiaceae</taxon>
        <taxon>Chondromyces</taxon>
    </lineage>
</organism>
<keyword evidence="4" id="KW-1185">Reference proteome</keyword>
<dbReference type="Pfam" id="PF06634">
    <property type="entry name" value="DUF1156"/>
    <property type="match status" value="1"/>
</dbReference>
<evidence type="ECO:0000313" key="3">
    <source>
        <dbReference type="EMBL" id="AKT42525.1"/>
    </source>
</evidence>
<dbReference type="SUPFAM" id="SSF53335">
    <property type="entry name" value="S-adenosyl-L-methionine-dependent methyltransferases"/>
    <property type="match status" value="2"/>
</dbReference>
<reference evidence="3 4" key="1">
    <citation type="submission" date="2015-07" db="EMBL/GenBank/DDBJ databases">
        <title>Genome analysis of myxobacterium Chondromyces crocatus Cm c5 reveals a high potential for natural compound synthesis and the genetic basis for the loss of fruiting body formation.</title>
        <authorList>
            <person name="Zaburannyi N."/>
            <person name="Bunk B."/>
            <person name="Maier J."/>
            <person name="Overmann J."/>
            <person name="Mueller R."/>
        </authorList>
    </citation>
    <scope>NUCLEOTIDE SEQUENCE [LARGE SCALE GENOMIC DNA]</scope>
    <source>
        <strain evidence="3 4">Cm c5</strain>
    </source>
</reference>
<dbReference type="PROSITE" id="PS00092">
    <property type="entry name" value="N6_MTASE"/>
    <property type="match status" value="1"/>
</dbReference>